<feature type="region of interest" description="Disordered" evidence="1">
    <location>
        <begin position="148"/>
        <end position="173"/>
    </location>
</feature>
<dbReference type="GeneID" id="106473805"/>
<reference evidence="3" key="1">
    <citation type="submission" date="2025-08" db="UniProtKB">
        <authorList>
            <consortium name="RefSeq"/>
        </authorList>
    </citation>
    <scope>IDENTIFICATION</scope>
    <source>
        <tissue evidence="3">Muscle</tissue>
    </source>
</reference>
<feature type="compositionally biased region" description="Basic residues" evidence="1">
    <location>
        <begin position="237"/>
        <end position="250"/>
    </location>
</feature>
<feature type="compositionally biased region" description="Basic and acidic residues" evidence="1">
    <location>
        <begin position="340"/>
        <end position="354"/>
    </location>
</feature>
<feature type="region of interest" description="Disordered" evidence="1">
    <location>
        <begin position="199"/>
        <end position="256"/>
    </location>
</feature>
<proteinExistence type="predicted"/>
<evidence type="ECO:0000313" key="3">
    <source>
        <dbReference type="RefSeq" id="XP_013789933.2"/>
    </source>
</evidence>
<feature type="region of interest" description="Disordered" evidence="1">
    <location>
        <begin position="340"/>
        <end position="385"/>
    </location>
</feature>
<sequence length="505" mass="60444">MTRIVSVTIEAASPEEGSPFTVFDFEIKKEKFEVPKETENTFVKTEQSVDSTKNDIISKFSESDDETVDCTQHDVMSLKREIEPKEEFQQINSGLEGLSEIPNMDGNQETVQEKKHHLARERKRRLMARESQERLPKIRTSVAEQKVLRRSSEGTTQRRCANRKNETVQERKCPLRRERKNRWMARQSQKRLENIRVTEAEQITLRQPNETHEETTERKLTDTEKHVNRNNETAQERKRRLGRERKRRWMARQSQESLAKIRIIEAQRIALKRSNETPEETTRRRQTDAERHAKRNNETAKERKCRLTSERENQCITQQCQDSLAKIRITETEKIALRWSNEAHEETTQNDAERYANGNNETAQERKRRLGRERKRRWMARQSQESLAKIRITAAQQIALRRSNETREETIRRKQIDSQRYANGIDETIQERKRRLGRERKRRWTARQSQERLARIRITAAQRIALRRSNETPEETTRRKQIDAERHANRYCETVQERKRWLTRE</sequence>
<feature type="region of interest" description="Disordered" evidence="1">
    <location>
        <begin position="272"/>
        <end position="307"/>
    </location>
</feature>
<evidence type="ECO:0000256" key="1">
    <source>
        <dbReference type="SAM" id="MobiDB-lite"/>
    </source>
</evidence>
<feature type="compositionally biased region" description="Basic residues" evidence="1">
    <location>
        <begin position="366"/>
        <end position="379"/>
    </location>
</feature>
<gene>
    <name evidence="3" type="primary">LOC106473805</name>
</gene>
<protein>
    <submittedName>
        <fullName evidence="3">Vicilin-like seed storage protein At2g18540 isoform X1</fullName>
    </submittedName>
</protein>
<name>A0ABM1BWC5_LIMPO</name>
<evidence type="ECO:0000313" key="2">
    <source>
        <dbReference type="Proteomes" id="UP000694941"/>
    </source>
</evidence>
<organism evidence="2 3">
    <name type="scientific">Limulus polyphemus</name>
    <name type="common">Atlantic horseshoe crab</name>
    <dbReference type="NCBI Taxonomy" id="6850"/>
    <lineage>
        <taxon>Eukaryota</taxon>
        <taxon>Metazoa</taxon>
        <taxon>Ecdysozoa</taxon>
        <taxon>Arthropoda</taxon>
        <taxon>Chelicerata</taxon>
        <taxon>Merostomata</taxon>
        <taxon>Xiphosura</taxon>
        <taxon>Limulidae</taxon>
        <taxon>Limulus</taxon>
    </lineage>
</organism>
<dbReference type="Proteomes" id="UP000694941">
    <property type="component" value="Unplaced"/>
</dbReference>
<dbReference type="RefSeq" id="XP_013789933.2">
    <property type="nucleotide sequence ID" value="XM_013934479.2"/>
</dbReference>
<feature type="compositionally biased region" description="Basic and acidic residues" evidence="1">
    <location>
        <begin position="273"/>
        <end position="307"/>
    </location>
</feature>
<feature type="compositionally biased region" description="Basic and acidic residues" evidence="1">
    <location>
        <begin position="163"/>
        <end position="173"/>
    </location>
</feature>
<accession>A0ABM1BWC5</accession>
<keyword evidence="2" id="KW-1185">Reference proteome</keyword>
<feature type="compositionally biased region" description="Basic and acidic residues" evidence="1">
    <location>
        <begin position="209"/>
        <end position="229"/>
    </location>
</feature>